<name>A0A4Z0BMS7_9BURK</name>
<dbReference type="PANTHER" id="PTHR43540">
    <property type="entry name" value="PEROXYUREIDOACRYLATE/UREIDOACRYLATE AMIDOHYDROLASE-RELATED"/>
    <property type="match status" value="1"/>
</dbReference>
<dbReference type="GO" id="GO:0016787">
    <property type="term" value="F:hydrolase activity"/>
    <property type="evidence" value="ECO:0007669"/>
    <property type="project" value="UniProtKB-KW"/>
</dbReference>
<organism evidence="3 4">
    <name type="scientific">Ramlibacter henchirensis</name>
    <dbReference type="NCBI Taxonomy" id="204072"/>
    <lineage>
        <taxon>Bacteria</taxon>
        <taxon>Pseudomonadati</taxon>
        <taxon>Pseudomonadota</taxon>
        <taxon>Betaproteobacteria</taxon>
        <taxon>Burkholderiales</taxon>
        <taxon>Comamonadaceae</taxon>
        <taxon>Ramlibacter</taxon>
    </lineage>
</organism>
<dbReference type="PANTHER" id="PTHR43540:SF6">
    <property type="entry name" value="ISOCHORISMATASE-LIKE DOMAIN-CONTAINING PROTEIN"/>
    <property type="match status" value="1"/>
</dbReference>
<dbReference type="OrthoDB" id="9781985at2"/>
<dbReference type="EMBL" id="SMLM01000003">
    <property type="protein sequence ID" value="TFZ00593.1"/>
    <property type="molecule type" value="Genomic_DNA"/>
</dbReference>
<dbReference type="AlphaFoldDB" id="A0A4Z0BMS7"/>
<dbReference type="Pfam" id="PF00857">
    <property type="entry name" value="Isochorismatase"/>
    <property type="match status" value="1"/>
</dbReference>
<dbReference type="CDD" id="cd00431">
    <property type="entry name" value="cysteine_hydrolases"/>
    <property type="match status" value="1"/>
</dbReference>
<dbReference type="InterPro" id="IPR050272">
    <property type="entry name" value="Isochorismatase-like_hydrls"/>
</dbReference>
<dbReference type="RefSeq" id="WP_135264933.1">
    <property type="nucleotide sequence ID" value="NZ_SMLM01000003.1"/>
</dbReference>
<sequence>MENSLRTVLEARKALLVVDMQRDYCVPEGIIGTLGHDTSHFPAVAERLAAFLQRTRPLFDQVVFVRTDFPAWPRSRAQALHYGRNALSRKRDAALTDWFGVQPGAGDHVISKARYSAFRDTQLDALLRASRIETVVVCGATTDVCVDTTARDAFMHDYSVVVLSDCSGASTPQRHQHALDVLDHFFARVNTADEVAAALGA</sequence>
<keyword evidence="1 3" id="KW-0378">Hydrolase</keyword>
<dbReference type="InterPro" id="IPR036380">
    <property type="entry name" value="Isochorismatase-like_sf"/>
</dbReference>
<dbReference type="Proteomes" id="UP000298180">
    <property type="component" value="Unassembled WGS sequence"/>
</dbReference>
<comment type="caution">
    <text evidence="3">The sequence shown here is derived from an EMBL/GenBank/DDBJ whole genome shotgun (WGS) entry which is preliminary data.</text>
</comment>
<reference evidence="3 4" key="1">
    <citation type="submission" date="2019-03" db="EMBL/GenBank/DDBJ databases">
        <title>Ramlibacter henchirensis DSM 14656, whole genome shotgun sequence.</title>
        <authorList>
            <person name="Zhang X."/>
            <person name="Feng G."/>
            <person name="Zhu H."/>
        </authorList>
    </citation>
    <scope>NUCLEOTIDE SEQUENCE [LARGE SCALE GENOMIC DNA]</scope>
    <source>
        <strain evidence="3 4">DSM 14656</strain>
    </source>
</reference>
<evidence type="ECO:0000313" key="3">
    <source>
        <dbReference type="EMBL" id="TFZ00593.1"/>
    </source>
</evidence>
<evidence type="ECO:0000313" key="4">
    <source>
        <dbReference type="Proteomes" id="UP000298180"/>
    </source>
</evidence>
<gene>
    <name evidence="3" type="ORF">EZ313_19240</name>
</gene>
<dbReference type="SUPFAM" id="SSF52499">
    <property type="entry name" value="Isochorismatase-like hydrolases"/>
    <property type="match status" value="1"/>
</dbReference>
<protein>
    <submittedName>
        <fullName evidence="3">Cysteine hydrolase</fullName>
    </submittedName>
</protein>
<evidence type="ECO:0000259" key="2">
    <source>
        <dbReference type="Pfam" id="PF00857"/>
    </source>
</evidence>
<keyword evidence="4" id="KW-1185">Reference proteome</keyword>
<dbReference type="Gene3D" id="3.40.50.850">
    <property type="entry name" value="Isochorismatase-like"/>
    <property type="match status" value="1"/>
</dbReference>
<accession>A0A4Z0BMS7</accession>
<dbReference type="InterPro" id="IPR000868">
    <property type="entry name" value="Isochorismatase-like_dom"/>
</dbReference>
<evidence type="ECO:0000256" key="1">
    <source>
        <dbReference type="ARBA" id="ARBA00022801"/>
    </source>
</evidence>
<feature type="domain" description="Isochorismatase-like" evidence="2">
    <location>
        <begin position="14"/>
        <end position="193"/>
    </location>
</feature>
<proteinExistence type="predicted"/>